<evidence type="ECO:0000256" key="2">
    <source>
        <dbReference type="SAM" id="MobiDB-lite"/>
    </source>
</evidence>
<comment type="pathway">
    <text evidence="1">Carbohydrate degradation; pentose phosphate pathway.</text>
</comment>
<proteinExistence type="predicted"/>
<feature type="domain" description="Glucosamine/galactosamine-6-phosphate isomerase" evidence="3">
    <location>
        <begin position="122"/>
        <end position="351"/>
    </location>
</feature>
<gene>
    <name evidence="4" type="ORF">CYMTET_20438</name>
</gene>
<dbReference type="GO" id="GO:0005975">
    <property type="term" value="P:carbohydrate metabolic process"/>
    <property type="evidence" value="ECO:0007669"/>
    <property type="project" value="InterPro"/>
</dbReference>
<evidence type="ECO:0000313" key="5">
    <source>
        <dbReference type="Proteomes" id="UP001190700"/>
    </source>
</evidence>
<comment type="caution">
    <text evidence="4">The sequence shown here is derived from an EMBL/GenBank/DDBJ whole genome shotgun (WGS) entry which is preliminary data.</text>
</comment>
<dbReference type="InterPro" id="IPR006148">
    <property type="entry name" value="Glc/Gal-6P_isomerase"/>
</dbReference>
<accession>A0AAE0G4R2</accession>
<dbReference type="Gene3D" id="3.40.50.1360">
    <property type="match status" value="1"/>
</dbReference>
<dbReference type="InterPro" id="IPR037171">
    <property type="entry name" value="NagB/RpiA_transferase-like"/>
</dbReference>
<evidence type="ECO:0000259" key="3">
    <source>
        <dbReference type="Pfam" id="PF01182"/>
    </source>
</evidence>
<organism evidence="4 5">
    <name type="scientific">Cymbomonas tetramitiformis</name>
    <dbReference type="NCBI Taxonomy" id="36881"/>
    <lineage>
        <taxon>Eukaryota</taxon>
        <taxon>Viridiplantae</taxon>
        <taxon>Chlorophyta</taxon>
        <taxon>Pyramimonadophyceae</taxon>
        <taxon>Pyramimonadales</taxon>
        <taxon>Pyramimonadaceae</taxon>
        <taxon>Cymbomonas</taxon>
    </lineage>
</organism>
<dbReference type="InterPro" id="IPR039104">
    <property type="entry name" value="6PGL"/>
</dbReference>
<dbReference type="Pfam" id="PF01182">
    <property type="entry name" value="Glucosamine_iso"/>
    <property type="match status" value="1"/>
</dbReference>
<feature type="region of interest" description="Disordered" evidence="2">
    <location>
        <begin position="77"/>
        <end position="108"/>
    </location>
</feature>
<reference evidence="4 5" key="1">
    <citation type="journal article" date="2015" name="Genome Biol. Evol.">
        <title>Comparative Genomics of a Bacterivorous Green Alga Reveals Evolutionary Causalities and Consequences of Phago-Mixotrophic Mode of Nutrition.</title>
        <authorList>
            <person name="Burns J.A."/>
            <person name="Paasch A."/>
            <person name="Narechania A."/>
            <person name="Kim E."/>
        </authorList>
    </citation>
    <scope>NUCLEOTIDE SEQUENCE [LARGE SCALE GENOMIC DNA]</scope>
    <source>
        <strain evidence="4 5">PLY_AMNH</strain>
    </source>
</reference>
<dbReference type="SUPFAM" id="SSF100950">
    <property type="entry name" value="NagB/RpiA/CoA transferase-like"/>
    <property type="match status" value="1"/>
</dbReference>
<evidence type="ECO:0000256" key="1">
    <source>
        <dbReference type="ARBA" id="ARBA00004959"/>
    </source>
</evidence>
<name>A0AAE0G4R2_9CHLO</name>
<dbReference type="Proteomes" id="UP001190700">
    <property type="component" value="Unassembled WGS sequence"/>
</dbReference>
<keyword evidence="5" id="KW-1185">Reference proteome</keyword>
<dbReference type="EMBL" id="LGRX02009944">
    <property type="protein sequence ID" value="KAK3271200.1"/>
    <property type="molecule type" value="Genomic_DNA"/>
</dbReference>
<dbReference type="PANTHER" id="PTHR11054">
    <property type="entry name" value="6-PHOSPHOGLUCONOLACTONASE"/>
    <property type="match status" value="1"/>
</dbReference>
<dbReference type="AlphaFoldDB" id="A0AAE0G4R2"/>
<sequence length="430" mass="44959">MQATMGIAESNPTNFLPSWTCCADRRPQGVVPCAAPHGYRAQQSTRSSRGYSFFKSPVKVTVHDRISKTIPAVKGNRHSSFSTLTSDRRKNKIAASTEGKEQAPSSVAGTISDGRRFRIFKDEKDVSTWIAASFETSAIEAIQRQGAFSVSIGSGTTVKPLASLAASEAVDWSKVHVFFGNERVAGETAGKCAKGALEDFVAACGIPSANVHEVPRIGNEGIRCAQDAATAYEKVLRAQPSNVLGQSTLGLPAVDLLLLGTGPDGHTGSLYPDSIQVRDKSGQAVLAVDGDGKEGIAVSLAYMCSARNVVLSAARDAHMPMVCDALTRPDAATNTACPAGMVAAREGTTTWLLTEASAAGLPPEVRSGGEITTVGSKEYYKGFLSSPISDPTVVSSARGDGTEQALKLAGQVTAVMVALFLGFMVSNGLI</sequence>
<protein>
    <recommendedName>
        <fullName evidence="3">Glucosamine/galactosamine-6-phosphate isomerase domain-containing protein</fullName>
    </recommendedName>
</protein>
<evidence type="ECO:0000313" key="4">
    <source>
        <dbReference type="EMBL" id="KAK3271200.1"/>
    </source>
</evidence>
<dbReference type="PANTHER" id="PTHR11054:SF0">
    <property type="entry name" value="6-PHOSPHOGLUCONOLACTONASE"/>
    <property type="match status" value="1"/>
</dbReference>